<dbReference type="PRINTS" id="PR00046">
    <property type="entry name" value="SIGMA70FCT"/>
</dbReference>
<dbReference type="InterPro" id="IPR050239">
    <property type="entry name" value="Sigma-70_RNA_pol_init_factors"/>
</dbReference>
<dbReference type="SUPFAM" id="SSF88659">
    <property type="entry name" value="Sigma3 and sigma4 domains of RNA polymerase sigma factors"/>
    <property type="match status" value="1"/>
</dbReference>
<evidence type="ECO:0000256" key="4">
    <source>
        <dbReference type="ARBA" id="ARBA00023125"/>
    </source>
</evidence>
<dbReference type="GO" id="GO:0016987">
    <property type="term" value="F:sigma factor activity"/>
    <property type="evidence" value="ECO:0007669"/>
    <property type="project" value="UniProtKB-KW"/>
</dbReference>
<organism evidence="7">
    <name type="scientific">Mycobacterium xenopi 4042</name>
    <dbReference type="NCBI Taxonomy" id="1299334"/>
    <lineage>
        <taxon>Bacteria</taxon>
        <taxon>Bacillati</taxon>
        <taxon>Actinomycetota</taxon>
        <taxon>Actinomycetes</taxon>
        <taxon>Mycobacteriales</taxon>
        <taxon>Mycobacteriaceae</taxon>
        <taxon>Mycobacterium</taxon>
    </lineage>
</organism>
<dbReference type="PATRIC" id="fig|1299334.3.peg.3280"/>
<dbReference type="InterPro" id="IPR013324">
    <property type="entry name" value="RNA_pol_sigma_r3/r4-like"/>
</dbReference>
<dbReference type="Gene3D" id="1.10.10.10">
    <property type="entry name" value="Winged helix-like DNA-binding domain superfamily/Winged helix DNA-binding domain"/>
    <property type="match status" value="1"/>
</dbReference>
<keyword evidence="2" id="KW-0805">Transcription regulation</keyword>
<gene>
    <name evidence="7" type="ORF">I553_1469</name>
</gene>
<dbReference type="GO" id="GO:0006352">
    <property type="term" value="P:DNA-templated transcription initiation"/>
    <property type="evidence" value="ECO:0007669"/>
    <property type="project" value="InterPro"/>
</dbReference>
<dbReference type="PROSITE" id="PS00716">
    <property type="entry name" value="SIGMA70_2"/>
    <property type="match status" value="1"/>
</dbReference>
<dbReference type="InterPro" id="IPR014284">
    <property type="entry name" value="RNA_pol_sigma-70_dom"/>
</dbReference>
<dbReference type="PANTHER" id="PTHR30603">
    <property type="entry name" value="RNA POLYMERASE SIGMA FACTOR RPO"/>
    <property type="match status" value="1"/>
</dbReference>
<reference evidence="7" key="1">
    <citation type="submission" date="2014-01" db="EMBL/GenBank/DDBJ databases">
        <authorList>
            <person name="Brown-Elliot B."/>
            <person name="Wallace R."/>
            <person name="Lenaerts A."/>
            <person name="Ordway D."/>
            <person name="DeGroote M.A."/>
            <person name="Parker T."/>
            <person name="Sizemore C."/>
            <person name="Tallon L.J."/>
            <person name="Sadzewicz L.K."/>
            <person name="Sengamalay N."/>
            <person name="Fraser C.M."/>
            <person name="Hine E."/>
            <person name="Shefchek K.A."/>
            <person name="Das S.P."/>
            <person name="Tettelin H."/>
        </authorList>
    </citation>
    <scope>NUCLEOTIDE SEQUENCE [LARGE SCALE GENOMIC DNA]</scope>
    <source>
        <strain evidence="7">4042</strain>
    </source>
</reference>
<dbReference type="InterPro" id="IPR007630">
    <property type="entry name" value="RNA_pol_sigma70_r4"/>
</dbReference>
<dbReference type="NCBIfam" id="TIGR02937">
    <property type="entry name" value="sigma70-ECF"/>
    <property type="match status" value="1"/>
</dbReference>
<dbReference type="PANTHER" id="PTHR30603:SF60">
    <property type="entry name" value="RNA POLYMERASE SIGMA FACTOR RPOD"/>
    <property type="match status" value="1"/>
</dbReference>
<keyword evidence="3" id="KW-0731">Sigma factor</keyword>
<dbReference type="AlphaFoldDB" id="X8CH96"/>
<dbReference type="FunFam" id="1.10.10.10:FF:000004">
    <property type="entry name" value="RNA polymerase sigma factor SigA"/>
    <property type="match status" value="1"/>
</dbReference>
<comment type="caution">
    <text evidence="7">The sequence shown here is derived from an EMBL/GenBank/DDBJ whole genome shotgun (WGS) entry which is preliminary data.</text>
</comment>
<dbReference type="InterPro" id="IPR000943">
    <property type="entry name" value="RNA_pol_sigma70"/>
</dbReference>
<keyword evidence="4" id="KW-0238">DNA-binding</keyword>
<dbReference type="EMBL" id="JAOB01000032">
    <property type="protein sequence ID" value="EUA54665.1"/>
    <property type="molecule type" value="Genomic_DNA"/>
</dbReference>
<keyword evidence="5" id="KW-0804">Transcription</keyword>
<feature type="domain" description="RNA polymerase sigma-70" evidence="6">
    <location>
        <begin position="64"/>
        <end position="90"/>
    </location>
</feature>
<evidence type="ECO:0000256" key="5">
    <source>
        <dbReference type="ARBA" id="ARBA00023163"/>
    </source>
</evidence>
<dbReference type="GO" id="GO:0003677">
    <property type="term" value="F:DNA binding"/>
    <property type="evidence" value="ECO:0007669"/>
    <property type="project" value="UniProtKB-KW"/>
</dbReference>
<sequence length="104" mass="11732">MPVGSDEEAPLGDFIEDAEAASAENTVIAELLHTDIRSVLATLDEREQQVVRLRFGLDDGQPRTLDQIGKLFGLSRERVRQIEREVMAKLRHGERADRLRSYAS</sequence>
<dbReference type="Pfam" id="PF04545">
    <property type="entry name" value="Sigma70_r4"/>
    <property type="match status" value="1"/>
</dbReference>
<proteinExistence type="inferred from homology"/>
<evidence type="ECO:0000313" key="7">
    <source>
        <dbReference type="EMBL" id="EUA54665.1"/>
    </source>
</evidence>
<evidence type="ECO:0000256" key="2">
    <source>
        <dbReference type="ARBA" id="ARBA00023015"/>
    </source>
</evidence>
<protein>
    <submittedName>
        <fullName evidence="7">RNA polymerase sigma factor, sigma-70 family protein</fullName>
    </submittedName>
</protein>
<evidence type="ECO:0000256" key="1">
    <source>
        <dbReference type="ARBA" id="ARBA00007788"/>
    </source>
</evidence>
<dbReference type="CDD" id="cd06171">
    <property type="entry name" value="Sigma70_r4"/>
    <property type="match status" value="1"/>
</dbReference>
<accession>X8CH96</accession>
<comment type="similarity">
    <text evidence="1">Belongs to the sigma-70 factor family.</text>
</comment>
<name>X8CH96_MYCXE</name>
<dbReference type="InterPro" id="IPR036388">
    <property type="entry name" value="WH-like_DNA-bd_sf"/>
</dbReference>
<evidence type="ECO:0000256" key="3">
    <source>
        <dbReference type="ARBA" id="ARBA00023082"/>
    </source>
</evidence>
<evidence type="ECO:0000259" key="6">
    <source>
        <dbReference type="PROSITE" id="PS00716"/>
    </source>
</evidence>